<evidence type="ECO:0000313" key="2">
    <source>
        <dbReference type="Proteomes" id="UP001583177"/>
    </source>
</evidence>
<gene>
    <name evidence="1" type="ORF">Daus18300_010612</name>
</gene>
<evidence type="ECO:0000313" key="1">
    <source>
        <dbReference type="EMBL" id="KAL1856849.1"/>
    </source>
</evidence>
<accession>A0ABR3W9X0</accession>
<reference evidence="1 2" key="1">
    <citation type="journal article" date="2024" name="IMA Fungus">
        <title>IMA Genome - F19 : A genome assembly and annotation guide to empower mycologists, including annotated draft genome sequences of Ceratocystis pirilliformis, Diaporthe australafricana, Fusarium ophioides, Paecilomyces lecythidis, and Sporothrix stenoceras.</title>
        <authorList>
            <person name="Aylward J."/>
            <person name="Wilson A.M."/>
            <person name="Visagie C.M."/>
            <person name="Spraker J."/>
            <person name="Barnes I."/>
            <person name="Buitendag C."/>
            <person name="Ceriani C."/>
            <person name="Del Mar Angel L."/>
            <person name="du Plessis D."/>
            <person name="Fuchs T."/>
            <person name="Gasser K."/>
            <person name="Kramer D."/>
            <person name="Li W."/>
            <person name="Munsamy K."/>
            <person name="Piso A."/>
            <person name="Price J.L."/>
            <person name="Sonnekus B."/>
            <person name="Thomas C."/>
            <person name="van der Nest A."/>
            <person name="van Dijk A."/>
            <person name="van Heerden A."/>
            <person name="van Vuuren N."/>
            <person name="Yilmaz N."/>
            <person name="Duong T.A."/>
            <person name="van der Merwe N.A."/>
            <person name="Wingfield M.J."/>
            <person name="Wingfield B.D."/>
        </authorList>
    </citation>
    <scope>NUCLEOTIDE SEQUENCE [LARGE SCALE GENOMIC DNA]</scope>
    <source>
        <strain evidence="1 2">CMW 18300</strain>
    </source>
</reference>
<dbReference type="PANTHER" id="PTHR35395:SF1">
    <property type="entry name" value="DUF6536 DOMAIN-CONTAINING PROTEIN"/>
    <property type="match status" value="1"/>
</dbReference>
<dbReference type="EMBL" id="JAWRVE010000119">
    <property type="protein sequence ID" value="KAL1856849.1"/>
    <property type="molecule type" value="Genomic_DNA"/>
</dbReference>
<dbReference type="Proteomes" id="UP001583177">
    <property type="component" value="Unassembled WGS sequence"/>
</dbReference>
<sequence>MLYNSAVFQSSGSFDYTIAVVKDSFFNDTTWSTSAAEKRAKGDWSFVGDNRINPPNNYTKVIADMREDANEATLPYTRMNLSACFDYYSDYFTPQGNGFVFVKNESVQDPPSDSLLLYVSVIPRKDNWAKNFWALNNGSFSTQGIIKTSPPSSITKWFIGKPHYEVDHCLVQQPPWSEKRCQLEYSPWILWTCSGCNLIKLLVMISIYFTARTNAAGKGGGHGVPQKAQPLCTLGDGIASFMREPDHTTEGMSTATMRDFQAHALPWSCGPNKKQSPRLRGPRPWYPEKKQWRHAISSERWAWFIFM</sequence>
<protein>
    <submittedName>
        <fullName evidence="1">Uncharacterized protein</fullName>
    </submittedName>
</protein>
<dbReference type="PANTHER" id="PTHR35395">
    <property type="entry name" value="DUF6536 DOMAIN-CONTAINING PROTEIN"/>
    <property type="match status" value="1"/>
</dbReference>
<organism evidence="1 2">
    <name type="scientific">Diaporthe australafricana</name>
    <dbReference type="NCBI Taxonomy" id="127596"/>
    <lineage>
        <taxon>Eukaryota</taxon>
        <taxon>Fungi</taxon>
        <taxon>Dikarya</taxon>
        <taxon>Ascomycota</taxon>
        <taxon>Pezizomycotina</taxon>
        <taxon>Sordariomycetes</taxon>
        <taxon>Sordariomycetidae</taxon>
        <taxon>Diaporthales</taxon>
        <taxon>Diaporthaceae</taxon>
        <taxon>Diaporthe</taxon>
    </lineage>
</organism>
<name>A0ABR3W9X0_9PEZI</name>
<keyword evidence="2" id="KW-1185">Reference proteome</keyword>
<comment type="caution">
    <text evidence="1">The sequence shown here is derived from an EMBL/GenBank/DDBJ whole genome shotgun (WGS) entry which is preliminary data.</text>
</comment>
<proteinExistence type="predicted"/>